<gene>
    <name evidence="10" type="ORF">MU516_01560</name>
</gene>
<feature type="domain" description="Glucose-methanol-choline oxidoreductase N-terminal" evidence="7">
    <location>
        <begin position="86"/>
        <end position="301"/>
    </location>
</feature>
<comment type="cofactor">
    <cofactor evidence="1">
        <name>FAD</name>
        <dbReference type="ChEBI" id="CHEBI:57692"/>
    </cofactor>
</comment>
<evidence type="ECO:0000259" key="8">
    <source>
        <dbReference type="Pfam" id="PF01266"/>
    </source>
</evidence>
<dbReference type="InterPro" id="IPR051473">
    <property type="entry name" value="P2Ox-like"/>
</dbReference>
<dbReference type="PANTHER" id="PTHR42784:SF1">
    <property type="entry name" value="PYRANOSE 2-OXIDASE"/>
    <property type="match status" value="1"/>
</dbReference>
<evidence type="ECO:0000256" key="3">
    <source>
        <dbReference type="ARBA" id="ARBA00022630"/>
    </source>
</evidence>
<comment type="caution">
    <text evidence="10">The sequence shown here is derived from an EMBL/GenBank/DDBJ whole genome shotgun (WGS) entry which is preliminary data.</text>
</comment>
<dbReference type="InterPro" id="IPR006076">
    <property type="entry name" value="FAD-dep_OxRdtase"/>
</dbReference>
<dbReference type="InterPro" id="IPR012132">
    <property type="entry name" value="GMC_OxRdtase"/>
</dbReference>
<feature type="compositionally biased region" description="Basic and acidic residues" evidence="6">
    <location>
        <begin position="105"/>
        <end position="115"/>
    </location>
</feature>
<feature type="region of interest" description="Disordered" evidence="6">
    <location>
        <begin position="105"/>
        <end position="124"/>
    </location>
</feature>
<feature type="domain" description="FAD dependent oxidoreductase" evidence="8">
    <location>
        <begin position="11"/>
        <end position="48"/>
    </location>
</feature>
<accession>A0ABT2K4T2</accession>
<dbReference type="PANTHER" id="PTHR42784">
    <property type="entry name" value="PYRANOSE 2-OXIDASE"/>
    <property type="match status" value="1"/>
</dbReference>
<evidence type="ECO:0000256" key="4">
    <source>
        <dbReference type="ARBA" id="ARBA00022827"/>
    </source>
</evidence>
<keyword evidence="11" id="KW-1185">Reference proteome</keyword>
<sequence length="524" mass="58117">MLDAYRERDWDVIVIGTGVGGGSAARRLAEAGLSVLMLEKGPDLAGTDKAEIETMQTDPAARLDAGMWPYPLEARIDGRESQLHGMLGSCVGGTSTFYAATLERPEPHDLDDSPQRPHPTGGWPLSYAEMTPYFDEAEKNYLISGETDPLSAVPSPALRAARPVTDVDAALRRAFEKAGLHPYQTHIAAAFPPDCQQCFGRRCLRPCKMDGRSAGVQPALRTGNAQLLDRCNVTRIEADRRVTRIHCQRAGQDFTLSARHYVLAGGGLASPSLLLRSASESWPTGIGNRHDLVGRNLMFHLSEMLAIWPGRGARSDAPSRALSLRDLYHVQGQRFGLIQSMGIDAGYGEVLYALNQMFEQSSLRRLRPLRHGLRLLPYGILPILGPAKIFVGVLEDLPYSENRVLCDPAQPDRLRFEYQLHDELLHRRAAFRKEMKSAFRAHRRIFFSQMPTLNFAHPCGTLRFGDDARKSVLDRDCRVHGIENLIVADSSFMPTSNGCNPSLTIAANAYRVTDRLIDRIRHTA</sequence>
<dbReference type="SUPFAM" id="SSF51905">
    <property type="entry name" value="FAD/NAD(P)-binding domain"/>
    <property type="match status" value="1"/>
</dbReference>
<evidence type="ECO:0000256" key="2">
    <source>
        <dbReference type="ARBA" id="ARBA00010790"/>
    </source>
</evidence>
<reference evidence="10 11" key="1">
    <citation type="submission" date="2022-04" db="EMBL/GenBank/DDBJ databases">
        <title>Paracoccus sp. YLB-12 draft genome sequence.</title>
        <authorList>
            <person name="Yu L."/>
        </authorList>
    </citation>
    <scope>NUCLEOTIDE SEQUENCE [LARGE SCALE GENOMIC DNA]</scope>
    <source>
        <strain evidence="10 11">YLB-12</strain>
    </source>
</reference>
<evidence type="ECO:0000259" key="9">
    <source>
        <dbReference type="Pfam" id="PF05199"/>
    </source>
</evidence>
<dbReference type="Proteomes" id="UP001320702">
    <property type="component" value="Unassembled WGS sequence"/>
</dbReference>
<organism evidence="10 11">
    <name type="scientific">Paracoccus maritimus</name>
    <dbReference type="NCBI Taxonomy" id="2933292"/>
    <lineage>
        <taxon>Bacteria</taxon>
        <taxon>Pseudomonadati</taxon>
        <taxon>Pseudomonadota</taxon>
        <taxon>Alphaproteobacteria</taxon>
        <taxon>Rhodobacterales</taxon>
        <taxon>Paracoccaceae</taxon>
        <taxon>Paracoccus</taxon>
    </lineage>
</organism>
<protein>
    <submittedName>
        <fullName evidence="10">GMC family oxidoreductase</fullName>
    </submittedName>
</protein>
<dbReference type="InterPro" id="IPR007867">
    <property type="entry name" value="GMC_OxRtase_C"/>
</dbReference>
<dbReference type="Pfam" id="PF05199">
    <property type="entry name" value="GMC_oxred_C"/>
    <property type="match status" value="1"/>
</dbReference>
<evidence type="ECO:0000313" key="11">
    <source>
        <dbReference type="Proteomes" id="UP001320702"/>
    </source>
</evidence>
<evidence type="ECO:0000256" key="1">
    <source>
        <dbReference type="ARBA" id="ARBA00001974"/>
    </source>
</evidence>
<comment type="similarity">
    <text evidence="2">Belongs to the GMC oxidoreductase family.</text>
</comment>
<dbReference type="Pfam" id="PF00732">
    <property type="entry name" value="GMC_oxred_N"/>
    <property type="match status" value="1"/>
</dbReference>
<evidence type="ECO:0000259" key="7">
    <source>
        <dbReference type="Pfam" id="PF00732"/>
    </source>
</evidence>
<dbReference type="PIRSF" id="PIRSF000137">
    <property type="entry name" value="Alcohol_oxidase"/>
    <property type="match status" value="1"/>
</dbReference>
<dbReference type="Pfam" id="PF01266">
    <property type="entry name" value="DAO"/>
    <property type="match status" value="1"/>
</dbReference>
<evidence type="ECO:0000313" key="10">
    <source>
        <dbReference type="EMBL" id="MCT4331552.1"/>
    </source>
</evidence>
<evidence type="ECO:0000256" key="6">
    <source>
        <dbReference type="SAM" id="MobiDB-lite"/>
    </source>
</evidence>
<dbReference type="InterPro" id="IPR036188">
    <property type="entry name" value="FAD/NAD-bd_sf"/>
</dbReference>
<feature type="domain" description="Glucose-methanol-choline oxidoreductase C-terminal" evidence="9">
    <location>
        <begin position="446"/>
        <end position="509"/>
    </location>
</feature>
<dbReference type="EMBL" id="JANAVZ010000001">
    <property type="protein sequence ID" value="MCT4331552.1"/>
    <property type="molecule type" value="Genomic_DNA"/>
</dbReference>
<evidence type="ECO:0000256" key="5">
    <source>
        <dbReference type="ARBA" id="ARBA00023002"/>
    </source>
</evidence>
<keyword evidence="3" id="KW-0285">Flavoprotein</keyword>
<dbReference type="Gene3D" id="3.50.50.60">
    <property type="entry name" value="FAD/NAD(P)-binding domain"/>
    <property type="match status" value="2"/>
</dbReference>
<keyword evidence="4" id="KW-0274">FAD</keyword>
<name>A0ABT2K4T2_9RHOB</name>
<keyword evidence="5" id="KW-0560">Oxidoreductase</keyword>
<proteinExistence type="inferred from homology"/>
<dbReference type="InterPro" id="IPR000172">
    <property type="entry name" value="GMC_OxRdtase_N"/>
</dbReference>